<keyword evidence="3" id="KW-1185">Reference proteome</keyword>
<dbReference type="RefSeq" id="WP_089232895.1">
    <property type="nucleotide sequence ID" value="NZ_FZOY01000003.1"/>
</dbReference>
<gene>
    <name evidence="2" type="ORF">SAMN05421757_103308</name>
</gene>
<keyword evidence="2" id="KW-0808">Transferase</keyword>
<reference evidence="2 3" key="1">
    <citation type="submission" date="2017-06" db="EMBL/GenBank/DDBJ databases">
        <authorList>
            <person name="Kim H.J."/>
            <person name="Triplett B.A."/>
        </authorList>
    </citation>
    <scope>NUCLEOTIDE SEQUENCE [LARGE SCALE GENOMIC DNA]</scope>
    <source>
        <strain evidence="2 3">DSM 29339</strain>
    </source>
</reference>
<protein>
    <submittedName>
        <fullName evidence="2">UDP-N-acetylglucosamine transferase subunit ALG13</fullName>
    </submittedName>
</protein>
<dbReference type="GO" id="GO:0016758">
    <property type="term" value="F:hexosyltransferase activity"/>
    <property type="evidence" value="ECO:0007669"/>
    <property type="project" value="InterPro"/>
</dbReference>
<sequence length="165" mass="17835">MIFVTVGSQLPFDRLVGAMDRWAAAHPDTEVFGQILTDGQSGFRPQHFRTVRSLAPAEFASRCAAARCIVSHAGTGVMIAAMTHRVPLVVLPRRSGTGEVRNDHQLDTVAHLGGRPGIFVAMTTADLPDALEAALAEGAPRPDMKPEADPDMIARIRAEIFRGRR</sequence>
<dbReference type="Gene3D" id="3.40.50.2000">
    <property type="entry name" value="Glycogen Phosphorylase B"/>
    <property type="match status" value="1"/>
</dbReference>
<dbReference type="Pfam" id="PF04101">
    <property type="entry name" value="Glyco_tran_28_C"/>
    <property type="match status" value="1"/>
</dbReference>
<dbReference type="SUPFAM" id="SSF53756">
    <property type="entry name" value="UDP-Glycosyltransferase/glycogen phosphorylase"/>
    <property type="match status" value="1"/>
</dbReference>
<feature type="domain" description="Glycosyl transferase family 28 C-terminal" evidence="1">
    <location>
        <begin position="1"/>
        <end position="138"/>
    </location>
</feature>
<organism evidence="2 3">
    <name type="scientific">Tropicimonas sediminicola</name>
    <dbReference type="NCBI Taxonomy" id="1031541"/>
    <lineage>
        <taxon>Bacteria</taxon>
        <taxon>Pseudomonadati</taxon>
        <taxon>Pseudomonadota</taxon>
        <taxon>Alphaproteobacteria</taxon>
        <taxon>Rhodobacterales</taxon>
        <taxon>Roseobacteraceae</taxon>
        <taxon>Tropicimonas</taxon>
    </lineage>
</organism>
<evidence type="ECO:0000313" key="3">
    <source>
        <dbReference type="Proteomes" id="UP000198426"/>
    </source>
</evidence>
<evidence type="ECO:0000313" key="2">
    <source>
        <dbReference type="EMBL" id="SNS78043.1"/>
    </source>
</evidence>
<dbReference type="InterPro" id="IPR007235">
    <property type="entry name" value="Glyco_trans_28_C"/>
</dbReference>
<name>A0A239HB73_9RHOB</name>
<dbReference type="AlphaFoldDB" id="A0A239HB73"/>
<evidence type="ECO:0000259" key="1">
    <source>
        <dbReference type="Pfam" id="PF04101"/>
    </source>
</evidence>
<dbReference type="OrthoDB" id="7186565at2"/>
<proteinExistence type="predicted"/>
<accession>A0A239HB73</accession>
<dbReference type="EMBL" id="FZOY01000003">
    <property type="protein sequence ID" value="SNS78043.1"/>
    <property type="molecule type" value="Genomic_DNA"/>
</dbReference>
<dbReference type="Proteomes" id="UP000198426">
    <property type="component" value="Unassembled WGS sequence"/>
</dbReference>